<evidence type="ECO:0000256" key="5">
    <source>
        <dbReference type="ARBA" id="ARBA00022898"/>
    </source>
</evidence>
<dbReference type="InterPro" id="IPR049316">
    <property type="entry name" value="GDC-P_C"/>
</dbReference>
<evidence type="ECO:0000256" key="3">
    <source>
        <dbReference type="ARBA" id="ARBA00010756"/>
    </source>
</evidence>
<sequence>MNKQVAFVNRHIGPSAQERSEMLQAMGYDSLDAFIDKVVPKEIRRESMDLPAAVSETEALAEIAAIGKKNKLLRSLIGQGYYDCHVPSVILRNIFENPGWYTSYTPYQAEISQGRLEALLNFQTMVADLTAMEIANASLLDEASAAAEAMMLAKRQSKAQSARFIVNSHTHPQVIDVIKTRAMTNGIEVVVTDNIVAEMNDCFGAYVQYPCTNGGIADFSDLAEQLHQKKALLCVGTDLLALTLLKAPGEMGADIVVGNSQRFGVPLGFGGPHAAFMATRDSFKRQMPGRLVGVSIDSKGKKAYRLTLQAREQHIRREKATSNICTAQALLAVMAGAYAVYHGSEGLKAIARKVHTLTTTLAASLIKAGMTLEHQSFFDTIVCRFTDKASADAAMKRGLEKGINFRRVDDCRVGVSLDERSELAEVAIVLHALSGNEKASVEEAHAAIPAALQRKSAFLTHASFNRYHNETDMMRYLRRLSDFDLALDRCMIPLGSCTMKLNSASSMMPLSWAEFTGLHPFVPEDQAAGYHEMFKQLEAWLCELTGYDAVSLQPNSGAHGEYTGLLTIRAYHHSRGEGHRNICLIPSSAHGTNPASAHLAGMEIVIVNCDEQGNIDLDDLRQKANEHRDNLAAIMVTYPSTHGVFEQGIRELCKIVHDAGGQVYLDGANFNAQVGLGAPGLYGSDVSHLNLHKTFAIPHGGGGPGVGPIGVRAHLAPFLPGHVVTDNGHNQPAVSAAAWGSALVEIISWMYIRMMGGEGLKRASEVALLNANYIAHRLRAGGYHVLYSDENGMVAHECIIDMREFKDRANISVDDIAKRLIDYGFHAPTMSFPVAGTLMVEPTESEPKAELDRFCDAMLAILEEIKQVEQGVWQQDDNPLVNAPHTLADLTGEWTHSYDRKTAIFPLEGMNPAKYFPPVNRIDNVYGDRNVMCACPPTEDYQN</sequence>
<dbReference type="CDD" id="cd00613">
    <property type="entry name" value="GDC-P"/>
    <property type="match status" value="2"/>
</dbReference>
<evidence type="ECO:0000259" key="11">
    <source>
        <dbReference type="Pfam" id="PF21478"/>
    </source>
</evidence>
<dbReference type="Proteomes" id="UP000000248">
    <property type="component" value="Chromosome"/>
</dbReference>
<dbReference type="Pfam" id="PF02347">
    <property type="entry name" value="GDC-P"/>
    <property type="match status" value="2"/>
</dbReference>
<dbReference type="FunFam" id="3.90.1150.10:FF:000007">
    <property type="entry name" value="Glycine dehydrogenase (decarboxylating), mitochondrial"/>
    <property type="match status" value="1"/>
</dbReference>
<keyword evidence="6 8" id="KW-0560">Oxidoreductase</keyword>
<evidence type="ECO:0000256" key="7">
    <source>
        <dbReference type="ARBA" id="ARBA00049026"/>
    </source>
</evidence>
<dbReference type="AlphaFoldDB" id="A5EXS7"/>
<dbReference type="HAMAP" id="MF_00711">
    <property type="entry name" value="GcvP"/>
    <property type="match status" value="1"/>
</dbReference>
<dbReference type="NCBIfam" id="TIGR00461">
    <property type="entry name" value="gcvP"/>
    <property type="match status" value="1"/>
</dbReference>
<evidence type="ECO:0000256" key="4">
    <source>
        <dbReference type="ARBA" id="ARBA00011690"/>
    </source>
</evidence>
<feature type="modified residue" description="N6-(pyridoxal phosphate)lysine" evidence="8 9">
    <location>
        <position position="693"/>
    </location>
</feature>
<proteinExistence type="inferred from homology"/>
<evidence type="ECO:0000256" key="8">
    <source>
        <dbReference type="HAMAP-Rule" id="MF_00711"/>
    </source>
</evidence>
<dbReference type="GO" id="GO:0016594">
    <property type="term" value="F:glycine binding"/>
    <property type="evidence" value="ECO:0007669"/>
    <property type="project" value="TreeGrafter"/>
</dbReference>
<dbReference type="SUPFAM" id="SSF53383">
    <property type="entry name" value="PLP-dependent transferases"/>
    <property type="match status" value="2"/>
</dbReference>
<dbReference type="HOGENOM" id="CLU_004620_3_2_6"/>
<keyword evidence="5 8" id="KW-0663">Pyridoxal phosphate</keyword>
<evidence type="ECO:0000256" key="9">
    <source>
        <dbReference type="PIRSR" id="PIRSR603437-50"/>
    </source>
</evidence>
<dbReference type="GO" id="GO:0030170">
    <property type="term" value="F:pyridoxal phosphate binding"/>
    <property type="evidence" value="ECO:0007669"/>
    <property type="project" value="TreeGrafter"/>
</dbReference>
<protein>
    <recommendedName>
        <fullName evidence="8">Glycine dehydrogenase (decarboxylating)</fullName>
        <ecNumber evidence="8">1.4.4.2</ecNumber>
    </recommendedName>
    <alternativeName>
        <fullName evidence="8">Glycine cleavage system P-protein</fullName>
    </alternativeName>
    <alternativeName>
        <fullName evidence="8">Glycine decarboxylase</fullName>
    </alternativeName>
    <alternativeName>
        <fullName evidence="8">Glycine dehydrogenase (aminomethyl-transferring)</fullName>
    </alternativeName>
</protein>
<evidence type="ECO:0000256" key="2">
    <source>
        <dbReference type="ARBA" id="ARBA00003788"/>
    </source>
</evidence>
<comment type="cofactor">
    <cofactor evidence="1 8 9">
        <name>pyridoxal 5'-phosphate</name>
        <dbReference type="ChEBI" id="CHEBI:597326"/>
    </cofactor>
</comment>
<dbReference type="OrthoDB" id="9801272at2"/>
<dbReference type="InterPro" id="IPR003437">
    <property type="entry name" value="GcvP"/>
</dbReference>
<dbReference type="STRING" id="246195.DNO_1069"/>
<dbReference type="PANTHER" id="PTHR11773:SF1">
    <property type="entry name" value="GLYCINE DEHYDROGENASE (DECARBOXYLATING), MITOCHONDRIAL"/>
    <property type="match status" value="1"/>
</dbReference>
<dbReference type="EMBL" id="CP000513">
    <property type="protein sequence ID" value="ABQ14223.1"/>
    <property type="molecule type" value="Genomic_DNA"/>
</dbReference>
<dbReference type="Gene3D" id="3.40.640.10">
    <property type="entry name" value="Type I PLP-dependent aspartate aminotransferase-like (Major domain)"/>
    <property type="match status" value="2"/>
</dbReference>
<dbReference type="Gene3D" id="3.90.1150.10">
    <property type="entry name" value="Aspartate Aminotransferase, domain 1"/>
    <property type="match status" value="2"/>
</dbReference>
<dbReference type="FunFam" id="3.40.640.10:FF:000005">
    <property type="entry name" value="Glycine dehydrogenase (decarboxylating), mitochondrial"/>
    <property type="match status" value="1"/>
</dbReference>
<organism evidence="12 13">
    <name type="scientific">Dichelobacter nodosus (strain VCS1703A)</name>
    <dbReference type="NCBI Taxonomy" id="246195"/>
    <lineage>
        <taxon>Bacteria</taxon>
        <taxon>Pseudomonadati</taxon>
        <taxon>Pseudomonadota</taxon>
        <taxon>Gammaproteobacteria</taxon>
        <taxon>Cardiobacteriales</taxon>
        <taxon>Cardiobacteriaceae</taxon>
        <taxon>Dichelobacter</taxon>
    </lineage>
</organism>
<dbReference type="InterPro" id="IPR015422">
    <property type="entry name" value="PyrdxlP-dep_Trfase_small"/>
</dbReference>
<comment type="similarity">
    <text evidence="3 8">Belongs to the GcvP family.</text>
</comment>
<dbReference type="KEGG" id="dno:DNO_1069"/>
<dbReference type="EC" id="1.4.4.2" evidence="8"/>
<evidence type="ECO:0000313" key="12">
    <source>
        <dbReference type="EMBL" id="ABQ14223.1"/>
    </source>
</evidence>
<dbReference type="GO" id="GO:0005960">
    <property type="term" value="C:glycine cleavage complex"/>
    <property type="evidence" value="ECO:0007669"/>
    <property type="project" value="TreeGrafter"/>
</dbReference>
<feature type="domain" description="Glycine cleavage system P-protein N-terminal" evidence="10">
    <location>
        <begin position="446"/>
        <end position="724"/>
    </location>
</feature>
<dbReference type="PANTHER" id="PTHR11773">
    <property type="entry name" value="GLYCINE DEHYDROGENASE, DECARBOXYLATING"/>
    <property type="match status" value="1"/>
</dbReference>
<dbReference type="NCBIfam" id="NF003346">
    <property type="entry name" value="PRK04366.1"/>
    <property type="match status" value="1"/>
</dbReference>
<dbReference type="GO" id="GO:0019464">
    <property type="term" value="P:glycine decarboxylation via glycine cleavage system"/>
    <property type="evidence" value="ECO:0007669"/>
    <property type="project" value="UniProtKB-UniRule"/>
</dbReference>
<dbReference type="GO" id="GO:0005829">
    <property type="term" value="C:cytosol"/>
    <property type="evidence" value="ECO:0007669"/>
    <property type="project" value="TreeGrafter"/>
</dbReference>
<evidence type="ECO:0000259" key="10">
    <source>
        <dbReference type="Pfam" id="PF02347"/>
    </source>
</evidence>
<dbReference type="InterPro" id="IPR049315">
    <property type="entry name" value="GDC-P_N"/>
</dbReference>
<dbReference type="InterPro" id="IPR015424">
    <property type="entry name" value="PyrdxlP-dep_Trfase"/>
</dbReference>
<dbReference type="Pfam" id="PF21478">
    <property type="entry name" value="GcvP2_C"/>
    <property type="match status" value="1"/>
</dbReference>
<feature type="domain" description="Glycine dehydrogenase C-terminal" evidence="11">
    <location>
        <begin position="763"/>
        <end position="885"/>
    </location>
</feature>
<feature type="domain" description="Glycine cleavage system P-protein N-terminal" evidence="10">
    <location>
        <begin position="9"/>
        <end position="432"/>
    </location>
</feature>
<evidence type="ECO:0000313" key="13">
    <source>
        <dbReference type="Proteomes" id="UP000000248"/>
    </source>
</evidence>
<dbReference type="InterPro" id="IPR020581">
    <property type="entry name" value="GDC_P"/>
</dbReference>
<dbReference type="FunFam" id="3.40.640.10:FF:000007">
    <property type="entry name" value="glycine dehydrogenase (Decarboxylating), mitochondrial"/>
    <property type="match status" value="1"/>
</dbReference>
<comment type="subunit">
    <text evidence="4 8">The glycine cleavage system is composed of four proteins: P, T, L and H.</text>
</comment>
<comment type="catalytic activity">
    <reaction evidence="7 8">
        <text>N(6)-[(R)-lipoyl]-L-lysyl-[glycine-cleavage complex H protein] + glycine + H(+) = N(6)-[(R)-S(8)-aminomethyldihydrolipoyl]-L-lysyl-[glycine-cleavage complex H protein] + CO2</text>
        <dbReference type="Rhea" id="RHEA:24304"/>
        <dbReference type="Rhea" id="RHEA-COMP:10494"/>
        <dbReference type="Rhea" id="RHEA-COMP:10495"/>
        <dbReference type="ChEBI" id="CHEBI:15378"/>
        <dbReference type="ChEBI" id="CHEBI:16526"/>
        <dbReference type="ChEBI" id="CHEBI:57305"/>
        <dbReference type="ChEBI" id="CHEBI:83099"/>
        <dbReference type="ChEBI" id="CHEBI:83143"/>
        <dbReference type="EC" id="1.4.4.2"/>
    </reaction>
</comment>
<dbReference type="NCBIfam" id="NF001696">
    <property type="entry name" value="PRK00451.1"/>
    <property type="match status" value="1"/>
</dbReference>
<dbReference type="eggNOG" id="COG1003">
    <property type="taxonomic scope" value="Bacteria"/>
</dbReference>
<comment type="function">
    <text evidence="2 8">The glycine cleavage system catalyzes the degradation of glycine. The P protein binds the alpha-amino group of glycine through its pyridoxal phosphate cofactor; CO(2) is released and the remaining methylamine moiety is then transferred to the lipoamide cofactor of the H protein.</text>
</comment>
<dbReference type="RefSeq" id="WP_012031376.1">
    <property type="nucleotide sequence ID" value="NC_009446.1"/>
</dbReference>
<reference evidence="12 13" key="1">
    <citation type="journal article" date="2007" name="Nat. Biotechnol.">
        <title>Genome sequence and identification of candidate vaccine antigens from the animal pathogen Dichelobacter nodosus.</title>
        <authorList>
            <person name="Myers G.S."/>
            <person name="Parker D."/>
            <person name="Al-Hasani K."/>
            <person name="Kennan R.M."/>
            <person name="Seemann T."/>
            <person name="Ren Q."/>
            <person name="Badger J.H."/>
            <person name="Selengut J.D."/>
            <person name="Deboy R.T."/>
            <person name="Tettelin H."/>
            <person name="Boyce J.D."/>
            <person name="McCarl V.P."/>
            <person name="Han X."/>
            <person name="Nelson W.C."/>
            <person name="Madupu R."/>
            <person name="Mohamoud Y."/>
            <person name="Holley T."/>
            <person name="Fedorova N."/>
            <person name="Khouri H."/>
            <person name="Bottomley S.P."/>
            <person name="Whittington R.J."/>
            <person name="Adler B."/>
            <person name="Songer J.G."/>
            <person name="Rood J.I."/>
            <person name="Paulsen I.T."/>
        </authorList>
    </citation>
    <scope>NUCLEOTIDE SEQUENCE [LARGE SCALE GENOMIC DNA]</scope>
    <source>
        <strain evidence="12 13">VCS1703A</strain>
    </source>
</reference>
<gene>
    <name evidence="8 12" type="primary">gcvP</name>
    <name evidence="12" type="ordered locus">DNO_1069</name>
</gene>
<accession>A5EXS7</accession>
<name>A5EXS7_DICNV</name>
<dbReference type="GO" id="GO:0004375">
    <property type="term" value="F:glycine dehydrogenase (decarboxylating) activity"/>
    <property type="evidence" value="ECO:0007669"/>
    <property type="project" value="UniProtKB-EC"/>
</dbReference>
<evidence type="ECO:0000256" key="1">
    <source>
        <dbReference type="ARBA" id="ARBA00001933"/>
    </source>
</evidence>
<keyword evidence="13" id="KW-1185">Reference proteome</keyword>
<dbReference type="InterPro" id="IPR015421">
    <property type="entry name" value="PyrdxlP-dep_Trfase_major"/>
</dbReference>
<evidence type="ECO:0000256" key="6">
    <source>
        <dbReference type="ARBA" id="ARBA00023002"/>
    </source>
</evidence>
<dbReference type="eggNOG" id="COG0403">
    <property type="taxonomic scope" value="Bacteria"/>
</dbReference>